<dbReference type="SMART" id="SM00560">
    <property type="entry name" value="LamGL"/>
    <property type="match status" value="1"/>
</dbReference>
<keyword evidence="4 10" id="KW-0418">Kinase</keyword>
<evidence type="ECO:0000256" key="6">
    <source>
        <dbReference type="ARBA" id="ARBA00023157"/>
    </source>
</evidence>
<organism evidence="10 11">
    <name type="scientific">Streptomyces atrovirens</name>
    <dbReference type="NCBI Taxonomy" id="285556"/>
    <lineage>
        <taxon>Bacteria</taxon>
        <taxon>Bacillati</taxon>
        <taxon>Actinomycetota</taxon>
        <taxon>Actinomycetes</taxon>
        <taxon>Kitasatosporales</taxon>
        <taxon>Streptomycetaceae</taxon>
        <taxon>Streptomyces</taxon>
    </lineage>
</organism>
<dbReference type="EMBL" id="JBHSKN010000022">
    <property type="protein sequence ID" value="MFC5243207.1"/>
    <property type="molecule type" value="Genomic_DNA"/>
</dbReference>
<evidence type="ECO:0000256" key="5">
    <source>
        <dbReference type="ARBA" id="ARBA00022840"/>
    </source>
</evidence>
<dbReference type="Gene3D" id="2.60.120.200">
    <property type="match status" value="1"/>
</dbReference>
<sequence>MVQPLEQEDPDSLGDYRVVGRLGEGGMGRVFLGRSPSGRSVAIKVVHASLVHEPEFRDRFRREVEASRLVGGAFTAPVIDADTEAEQPWMVSSYIPGPSLHQAVAEQGVLPPVTLAALAAGLAEALVSIHRASLVHRDLKPSNVLLTDDGPRVIDFGIARALDATALTRTGATIGSAGFMSPEQVAGGEITAASDVFSLGAVLAFAATGTGPFGVGSAPAMLYRVVYEPPDLQGVPDPELRALLADCLAKEPALRPTPQQILRRVAPAAPWAPRMPAAGWPATAGETGGPTRPATLAELFTQYAGAPLSPSGASDGRASAPGDPRRSLRRDVMAPASGVHAEEAVPASGFGPAHGFDPASGYSPVPAEAVPGPGPVSAGPRLVAAWRLDERSGTRATDATGRHHATATAVRWATRHGEGAEFNGFSSEVATEGAVIDTARGSFTVGAWVRLGVIPPHFVTAVSQDGEETSGFYLQYSSDEGRWAFARPDLRVTSMSVPVAGAWTHLTGVCDSVAGELRLFVNGVQEGAIRDRILIWSEGPFVIGRGRYGRRPVDHFPGSIKDVTVFDRALTEGEIVGLLQP</sequence>
<evidence type="ECO:0000256" key="3">
    <source>
        <dbReference type="ARBA" id="ARBA00022741"/>
    </source>
</evidence>
<dbReference type="PANTHER" id="PTHR43289:SF34">
    <property type="entry name" value="SERINE_THREONINE-PROTEIN KINASE YBDM-RELATED"/>
    <property type="match status" value="1"/>
</dbReference>
<dbReference type="InterPro" id="IPR011009">
    <property type="entry name" value="Kinase-like_dom_sf"/>
</dbReference>
<name>A0ABW0DYS2_9ACTN</name>
<reference evidence="11" key="1">
    <citation type="journal article" date="2019" name="Int. J. Syst. Evol. Microbiol.">
        <title>The Global Catalogue of Microorganisms (GCM) 10K type strain sequencing project: providing services to taxonomists for standard genome sequencing and annotation.</title>
        <authorList>
            <consortium name="The Broad Institute Genomics Platform"/>
            <consortium name="The Broad Institute Genome Sequencing Center for Infectious Disease"/>
            <person name="Wu L."/>
            <person name="Ma J."/>
        </authorList>
    </citation>
    <scope>NUCLEOTIDE SEQUENCE [LARGE SCALE GENOMIC DNA]</scope>
    <source>
        <strain evidence="11">CGMCC 4.7131</strain>
    </source>
</reference>
<dbReference type="PROSITE" id="PS50011">
    <property type="entry name" value="PROTEIN_KINASE_DOM"/>
    <property type="match status" value="1"/>
</dbReference>
<dbReference type="SUPFAM" id="SSF49899">
    <property type="entry name" value="Concanavalin A-like lectins/glucanases"/>
    <property type="match status" value="1"/>
</dbReference>
<accession>A0ABW0DYS2</accession>
<dbReference type="CDD" id="cd14014">
    <property type="entry name" value="STKc_PknB_like"/>
    <property type="match status" value="1"/>
</dbReference>
<feature type="domain" description="Protein kinase" evidence="9">
    <location>
        <begin position="16"/>
        <end position="272"/>
    </location>
</feature>
<keyword evidence="1" id="KW-0808">Transferase</keyword>
<keyword evidence="11" id="KW-1185">Reference proteome</keyword>
<dbReference type="Gene3D" id="1.10.510.10">
    <property type="entry name" value="Transferase(Phosphotransferase) domain 1"/>
    <property type="match status" value="1"/>
</dbReference>
<keyword evidence="2" id="KW-0732">Signal</keyword>
<dbReference type="Pfam" id="PF00069">
    <property type="entry name" value="Pkinase"/>
    <property type="match status" value="1"/>
</dbReference>
<gene>
    <name evidence="10" type="ORF">ACFPWV_25435</name>
</gene>
<dbReference type="PROSITE" id="PS00107">
    <property type="entry name" value="PROTEIN_KINASE_ATP"/>
    <property type="match status" value="1"/>
</dbReference>
<proteinExistence type="predicted"/>
<protein>
    <submittedName>
        <fullName evidence="10">Protein kinase</fullName>
    </submittedName>
</protein>
<evidence type="ECO:0000256" key="7">
    <source>
        <dbReference type="PROSITE-ProRule" id="PRU10141"/>
    </source>
</evidence>
<dbReference type="RefSeq" id="WP_344559128.1">
    <property type="nucleotide sequence ID" value="NZ_BAAATG010000012.1"/>
</dbReference>
<keyword evidence="6" id="KW-1015">Disulfide bond</keyword>
<evidence type="ECO:0000313" key="10">
    <source>
        <dbReference type="EMBL" id="MFC5243207.1"/>
    </source>
</evidence>
<feature type="binding site" evidence="7">
    <location>
        <position position="44"/>
    </location>
    <ligand>
        <name>ATP</name>
        <dbReference type="ChEBI" id="CHEBI:30616"/>
    </ligand>
</feature>
<dbReference type="InterPro" id="IPR006558">
    <property type="entry name" value="LamG-like"/>
</dbReference>
<feature type="region of interest" description="Disordered" evidence="8">
    <location>
        <begin position="305"/>
        <end position="328"/>
    </location>
</feature>
<comment type="caution">
    <text evidence="10">The sequence shown here is derived from an EMBL/GenBank/DDBJ whole genome shotgun (WGS) entry which is preliminary data.</text>
</comment>
<dbReference type="SMART" id="SM00220">
    <property type="entry name" value="S_TKc"/>
    <property type="match status" value="1"/>
</dbReference>
<evidence type="ECO:0000256" key="2">
    <source>
        <dbReference type="ARBA" id="ARBA00022729"/>
    </source>
</evidence>
<keyword evidence="3 7" id="KW-0547">Nucleotide-binding</keyword>
<dbReference type="InterPro" id="IPR013320">
    <property type="entry name" value="ConA-like_dom_sf"/>
</dbReference>
<evidence type="ECO:0000256" key="4">
    <source>
        <dbReference type="ARBA" id="ARBA00022777"/>
    </source>
</evidence>
<dbReference type="Pfam" id="PF13385">
    <property type="entry name" value="Laminin_G_3"/>
    <property type="match status" value="1"/>
</dbReference>
<dbReference type="PANTHER" id="PTHR43289">
    <property type="entry name" value="MITOGEN-ACTIVATED PROTEIN KINASE KINASE KINASE 20-RELATED"/>
    <property type="match status" value="1"/>
</dbReference>
<dbReference type="SUPFAM" id="SSF56112">
    <property type="entry name" value="Protein kinase-like (PK-like)"/>
    <property type="match status" value="1"/>
</dbReference>
<evidence type="ECO:0000256" key="1">
    <source>
        <dbReference type="ARBA" id="ARBA00022679"/>
    </source>
</evidence>
<dbReference type="InterPro" id="IPR017441">
    <property type="entry name" value="Protein_kinase_ATP_BS"/>
</dbReference>
<keyword evidence="5 7" id="KW-0067">ATP-binding</keyword>
<evidence type="ECO:0000259" key="9">
    <source>
        <dbReference type="PROSITE" id="PS50011"/>
    </source>
</evidence>
<dbReference type="Proteomes" id="UP001596035">
    <property type="component" value="Unassembled WGS sequence"/>
</dbReference>
<evidence type="ECO:0000313" key="11">
    <source>
        <dbReference type="Proteomes" id="UP001596035"/>
    </source>
</evidence>
<evidence type="ECO:0000256" key="8">
    <source>
        <dbReference type="SAM" id="MobiDB-lite"/>
    </source>
</evidence>
<dbReference type="Gene3D" id="3.30.200.20">
    <property type="entry name" value="Phosphorylase Kinase, domain 1"/>
    <property type="match status" value="1"/>
</dbReference>
<dbReference type="PROSITE" id="PS00108">
    <property type="entry name" value="PROTEIN_KINASE_ST"/>
    <property type="match status" value="1"/>
</dbReference>
<dbReference type="GO" id="GO:0016301">
    <property type="term" value="F:kinase activity"/>
    <property type="evidence" value="ECO:0007669"/>
    <property type="project" value="UniProtKB-KW"/>
</dbReference>
<dbReference type="InterPro" id="IPR000719">
    <property type="entry name" value="Prot_kinase_dom"/>
</dbReference>
<dbReference type="InterPro" id="IPR008271">
    <property type="entry name" value="Ser/Thr_kinase_AS"/>
</dbReference>